<dbReference type="GO" id="GO:0005886">
    <property type="term" value="C:plasma membrane"/>
    <property type="evidence" value="ECO:0007669"/>
    <property type="project" value="TreeGrafter"/>
</dbReference>
<reference evidence="6" key="2">
    <citation type="journal article" date="2023" name="IMA Fungus">
        <title>Comparative genomic study of the Penicillium genus elucidates a diverse pangenome and 15 lateral gene transfer events.</title>
        <authorList>
            <person name="Petersen C."/>
            <person name="Sorensen T."/>
            <person name="Nielsen M.R."/>
            <person name="Sondergaard T.E."/>
            <person name="Sorensen J.L."/>
            <person name="Fitzpatrick D.A."/>
            <person name="Frisvad J.C."/>
            <person name="Nielsen K.L."/>
        </authorList>
    </citation>
    <scope>NUCLEOTIDE SEQUENCE</scope>
    <source>
        <strain evidence="6">IBT 34128</strain>
    </source>
</reference>
<dbReference type="PANTHER" id="PTHR12483:SF27">
    <property type="entry name" value="COPPER TRANSPORT PROTEIN CTR1"/>
    <property type="match status" value="1"/>
</dbReference>
<keyword evidence="5" id="KW-0186">Copper</keyword>
<keyword evidence="2 5" id="KW-0812">Transmembrane</keyword>
<comment type="subcellular location">
    <subcellularLocation>
        <location evidence="1 5">Membrane</location>
        <topology evidence="1 5">Multi-pass membrane protein</topology>
    </subcellularLocation>
</comment>
<dbReference type="OrthoDB" id="73901at2759"/>
<evidence type="ECO:0000313" key="6">
    <source>
        <dbReference type="EMBL" id="KAJ5081702.1"/>
    </source>
</evidence>
<gene>
    <name evidence="6" type="ORF">NUU61_009966</name>
</gene>
<evidence type="ECO:0000256" key="5">
    <source>
        <dbReference type="RuleBase" id="RU367022"/>
    </source>
</evidence>
<comment type="caution">
    <text evidence="6">The sequence shown here is derived from an EMBL/GenBank/DDBJ whole genome shotgun (WGS) entry which is preliminary data.</text>
</comment>
<dbReference type="InterPro" id="IPR007274">
    <property type="entry name" value="Cop_transporter"/>
</dbReference>
<feature type="transmembrane region" description="Helical" evidence="5">
    <location>
        <begin position="101"/>
        <end position="121"/>
    </location>
</feature>
<proteinExistence type="inferred from homology"/>
<dbReference type="Proteomes" id="UP001141434">
    <property type="component" value="Unassembled WGS sequence"/>
</dbReference>
<keyword evidence="7" id="KW-1185">Reference proteome</keyword>
<evidence type="ECO:0000313" key="7">
    <source>
        <dbReference type="Proteomes" id="UP001141434"/>
    </source>
</evidence>
<feature type="transmembrane region" description="Helical" evidence="5">
    <location>
        <begin position="242"/>
        <end position="267"/>
    </location>
</feature>
<accession>A0A9W9EH30</accession>
<dbReference type="Pfam" id="PF04145">
    <property type="entry name" value="Ctr"/>
    <property type="match status" value="1"/>
</dbReference>
<dbReference type="AlphaFoldDB" id="A0A9W9EH30"/>
<dbReference type="GeneID" id="81399660"/>
<name>A0A9W9EH30_9EURO</name>
<comment type="similarity">
    <text evidence="5">Belongs to the copper transporter (Ctr) (TC 1.A.56) family. SLC31A subfamily.</text>
</comment>
<dbReference type="GO" id="GO:0005375">
    <property type="term" value="F:copper ion transmembrane transporter activity"/>
    <property type="evidence" value="ECO:0007669"/>
    <property type="project" value="UniProtKB-UniRule"/>
</dbReference>
<keyword evidence="5" id="KW-0187">Copper transport</keyword>
<sequence>MSEFALDSGGIFCSKTPQTKNGVDTRAFILSRVSSLVLLLPTINSLVSTTKQMTHVHKSTESDMADTSDNYNSSMAMPMSSVFTTNTKITLLFAGWTTTSLTQYILTLVCLFLLAIFNRFLGALKFQLERAWSHQEAGLPSINLNGTHRQQRSIPKAKLSPLPLYINTAQAEETAAAEDSWSVTYNSLDRRRSSTTGLIEHSSPRNRLIFSWRHLLPPWKATGAWSFRKDGTRALLELVRALVGYFLMLAVMSFNVGVLIAVLLGILCGELALGRFSGGLSAWQESVCHD</sequence>
<dbReference type="PANTHER" id="PTHR12483">
    <property type="entry name" value="SOLUTE CARRIER FAMILY 31 COPPER TRANSPORTERS"/>
    <property type="match status" value="1"/>
</dbReference>
<dbReference type="RefSeq" id="XP_056506989.1">
    <property type="nucleotide sequence ID" value="XM_056660491.1"/>
</dbReference>
<keyword evidence="3 5" id="KW-1133">Transmembrane helix</keyword>
<keyword evidence="4 5" id="KW-0472">Membrane</keyword>
<keyword evidence="5" id="KW-0813">Transport</keyword>
<evidence type="ECO:0000256" key="3">
    <source>
        <dbReference type="ARBA" id="ARBA00022989"/>
    </source>
</evidence>
<organism evidence="6 7">
    <name type="scientific">Penicillium alfredii</name>
    <dbReference type="NCBI Taxonomy" id="1506179"/>
    <lineage>
        <taxon>Eukaryota</taxon>
        <taxon>Fungi</taxon>
        <taxon>Dikarya</taxon>
        <taxon>Ascomycota</taxon>
        <taxon>Pezizomycotina</taxon>
        <taxon>Eurotiomycetes</taxon>
        <taxon>Eurotiomycetidae</taxon>
        <taxon>Eurotiales</taxon>
        <taxon>Aspergillaceae</taxon>
        <taxon>Penicillium</taxon>
    </lineage>
</organism>
<protein>
    <recommendedName>
        <fullName evidence="5">Copper transport protein</fullName>
    </recommendedName>
</protein>
<evidence type="ECO:0000256" key="1">
    <source>
        <dbReference type="ARBA" id="ARBA00004141"/>
    </source>
</evidence>
<dbReference type="EMBL" id="JAPMSZ010000012">
    <property type="protein sequence ID" value="KAJ5081702.1"/>
    <property type="molecule type" value="Genomic_DNA"/>
</dbReference>
<reference evidence="6" key="1">
    <citation type="submission" date="2022-11" db="EMBL/GenBank/DDBJ databases">
        <authorList>
            <person name="Petersen C."/>
        </authorList>
    </citation>
    <scope>NUCLEOTIDE SEQUENCE</scope>
    <source>
        <strain evidence="6">IBT 34128</strain>
    </source>
</reference>
<keyword evidence="5" id="KW-0406">Ion transport</keyword>
<evidence type="ECO:0000256" key="4">
    <source>
        <dbReference type="ARBA" id="ARBA00023136"/>
    </source>
</evidence>
<evidence type="ECO:0000256" key="2">
    <source>
        <dbReference type="ARBA" id="ARBA00022692"/>
    </source>
</evidence>